<organism evidence="3 4">
    <name type="scientific">Neiella marina</name>
    <dbReference type="NCBI Taxonomy" id="508461"/>
    <lineage>
        <taxon>Bacteria</taxon>
        <taxon>Pseudomonadati</taxon>
        <taxon>Pseudomonadota</taxon>
        <taxon>Gammaproteobacteria</taxon>
        <taxon>Alteromonadales</taxon>
        <taxon>Echinimonadaceae</taxon>
        <taxon>Neiella</taxon>
    </lineage>
</organism>
<feature type="domain" description="YMGG-like Gly-zipper" evidence="2">
    <location>
        <begin position="63"/>
        <end position="101"/>
    </location>
</feature>
<keyword evidence="4" id="KW-1185">Reference proteome</keyword>
<keyword evidence="1" id="KW-0732">Signal</keyword>
<dbReference type="Proteomes" id="UP000619743">
    <property type="component" value="Unassembled WGS sequence"/>
</dbReference>
<dbReference type="RefSeq" id="WP_143824616.1">
    <property type="nucleotide sequence ID" value="NZ_BMDX01000029.1"/>
</dbReference>
<name>A0A8J2UA68_9GAMM</name>
<evidence type="ECO:0000313" key="4">
    <source>
        <dbReference type="Proteomes" id="UP000619743"/>
    </source>
</evidence>
<dbReference type="Pfam" id="PF13441">
    <property type="entry name" value="Gly-zipper_YMGG"/>
    <property type="match status" value="1"/>
</dbReference>
<dbReference type="OrthoDB" id="7107119at2"/>
<protein>
    <recommendedName>
        <fullName evidence="2">YMGG-like Gly-zipper domain-containing protein</fullName>
    </recommendedName>
</protein>
<reference evidence="4" key="1">
    <citation type="journal article" date="2019" name="Int. J. Syst. Evol. Microbiol.">
        <title>The Global Catalogue of Microorganisms (GCM) 10K type strain sequencing project: providing services to taxonomists for standard genome sequencing and annotation.</title>
        <authorList>
            <consortium name="The Broad Institute Genomics Platform"/>
            <consortium name="The Broad Institute Genome Sequencing Center for Infectious Disease"/>
            <person name="Wu L."/>
            <person name="Ma J."/>
        </authorList>
    </citation>
    <scope>NUCLEOTIDE SEQUENCE [LARGE SCALE GENOMIC DNA]</scope>
    <source>
        <strain evidence="4">CGMCC 1.10130</strain>
    </source>
</reference>
<evidence type="ECO:0000256" key="1">
    <source>
        <dbReference type="SAM" id="SignalP"/>
    </source>
</evidence>
<dbReference type="PROSITE" id="PS51257">
    <property type="entry name" value="PROKAR_LIPOPROTEIN"/>
    <property type="match status" value="1"/>
</dbReference>
<sequence>MFVNKALMPLVIVMSLGLSGLYGCASTESHRPIVIGDDLAEYEADLAQCQQLAKQQDNDTEFGTMIGAVGGAILGAAADDALAGAAIGAIAGAIAGEASSSQSQRQLVVQCLRDKGYNVKD</sequence>
<evidence type="ECO:0000313" key="3">
    <source>
        <dbReference type="EMBL" id="GGA89708.1"/>
    </source>
</evidence>
<proteinExistence type="predicted"/>
<comment type="caution">
    <text evidence="3">The sequence shown here is derived from an EMBL/GenBank/DDBJ whole genome shotgun (WGS) entry which is preliminary data.</text>
</comment>
<feature type="signal peptide" evidence="1">
    <location>
        <begin position="1"/>
        <end position="25"/>
    </location>
</feature>
<evidence type="ECO:0000259" key="2">
    <source>
        <dbReference type="Pfam" id="PF13441"/>
    </source>
</evidence>
<dbReference type="AlphaFoldDB" id="A0A8J2UA68"/>
<dbReference type="InterPro" id="IPR027367">
    <property type="entry name" value="Gly-zipper_YMGG"/>
</dbReference>
<gene>
    <name evidence="3" type="ORF">GCM10011369_34850</name>
</gene>
<feature type="chain" id="PRO_5035184151" description="YMGG-like Gly-zipper domain-containing protein" evidence="1">
    <location>
        <begin position="26"/>
        <end position="121"/>
    </location>
</feature>
<accession>A0A8J2UA68</accession>
<dbReference type="EMBL" id="BMDX01000029">
    <property type="protein sequence ID" value="GGA89708.1"/>
    <property type="molecule type" value="Genomic_DNA"/>
</dbReference>